<evidence type="ECO:0000313" key="1">
    <source>
        <dbReference type="EMBL" id="JAD70750.1"/>
    </source>
</evidence>
<sequence length="13" mass="1677">MEVLIQQFINKWQ</sequence>
<reference evidence="1" key="2">
    <citation type="journal article" date="2015" name="Data Brief">
        <title>Shoot transcriptome of the giant reed, Arundo donax.</title>
        <authorList>
            <person name="Barrero R.A."/>
            <person name="Guerrero F.D."/>
            <person name="Moolhuijzen P."/>
            <person name="Goolsby J.A."/>
            <person name="Tidwell J."/>
            <person name="Bellgard S.E."/>
            <person name="Bellgard M.I."/>
        </authorList>
    </citation>
    <scope>NUCLEOTIDE SEQUENCE</scope>
    <source>
        <tissue evidence="1">Shoot tissue taken approximately 20 cm above the soil surface</tissue>
    </source>
</reference>
<name>A0A0A9CBH8_ARUDO</name>
<protein>
    <submittedName>
        <fullName evidence="1">Uncharacterized protein</fullName>
    </submittedName>
</protein>
<reference evidence="1" key="1">
    <citation type="submission" date="2014-09" db="EMBL/GenBank/DDBJ databases">
        <authorList>
            <person name="Magalhaes I.L.F."/>
            <person name="Oliveira U."/>
            <person name="Santos F.R."/>
            <person name="Vidigal T.H.D.A."/>
            <person name="Brescovit A.D."/>
            <person name="Santos A.J."/>
        </authorList>
    </citation>
    <scope>NUCLEOTIDE SEQUENCE</scope>
    <source>
        <tissue evidence="1">Shoot tissue taken approximately 20 cm above the soil surface</tissue>
    </source>
</reference>
<dbReference type="EMBL" id="GBRH01227145">
    <property type="protein sequence ID" value="JAD70750.1"/>
    <property type="molecule type" value="Transcribed_RNA"/>
</dbReference>
<proteinExistence type="predicted"/>
<organism evidence="1">
    <name type="scientific">Arundo donax</name>
    <name type="common">Giant reed</name>
    <name type="synonym">Donax arundinaceus</name>
    <dbReference type="NCBI Taxonomy" id="35708"/>
    <lineage>
        <taxon>Eukaryota</taxon>
        <taxon>Viridiplantae</taxon>
        <taxon>Streptophyta</taxon>
        <taxon>Embryophyta</taxon>
        <taxon>Tracheophyta</taxon>
        <taxon>Spermatophyta</taxon>
        <taxon>Magnoliopsida</taxon>
        <taxon>Liliopsida</taxon>
        <taxon>Poales</taxon>
        <taxon>Poaceae</taxon>
        <taxon>PACMAD clade</taxon>
        <taxon>Arundinoideae</taxon>
        <taxon>Arundineae</taxon>
        <taxon>Arundo</taxon>
    </lineage>
</organism>
<accession>A0A0A9CBH8</accession>